<feature type="compositionally biased region" description="Polar residues" evidence="1">
    <location>
        <begin position="285"/>
        <end position="296"/>
    </location>
</feature>
<gene>
    <name evidence="2" type="ORF">L9F63_024162</name>
</gene>
<keyword evidence="3" id="KW-1185">Reference proteome</keyword>
<reference evidence="2" key="1">
    <citation type="journal article" date="2023" name="IScience">
        <title>Live-bearing cockroach genome reveals convergent evolutionary mechanisms linked to viviparity in insects and beyond.</title>
        <authorList>
            <person name="Fouks B."/>
            <person name="Harrison M.C."/>
            <person name="Mikhailova A.A."/>
            <person name="Marchal E."/>
            <person name="English S."/>
            <person name="Carruthers M."/>
            <person name="Jennings E.C."/>
            <person name="Chiamaka E.L."/>
            <person name="Frigard R.A."/>
            <person name="Pippel M."/>
            <person name="Attardo G.M."/>
            <person name="Benoit J.B."/>
            <person name="Bornberg-Bauer E."/>
            <person name="Tobe S.S."/>
        </authorList>
    </citation>
    <scope>NUCLEOTIDE SEQUENCE</scope>
    <source>
        <strain evidence="2">Stay&amp;Tobe</strain>
    </source>
</reference>
<evidence type="ECO:0000313" key="3">
    <source>
        <dbReference type="Proteomes" id="UP001233999"/>
    </source>
</evidence>
<dbReference type="EMBL" id="JASPKZ010008221">
    <property type="protein sequence ID" value="KAJ9580661.1"/>
    <property type="molecule type" value="Genomic_DNA"/>
</dbReference>
<feature type="compositionally biased region" description="Acidic residues" evidence="1">
    <location>
        <begin position="603"/>
        <end position="620"/>
    </location>
</feature>
<feature type="region of interest" description="Disordered" evidence="1">
    <location>
        <begin position="601"/>
        <end position="635"/>
    </location>
</feature>
<feature type="compositionally biased region" description="Acidic residues" evidence="1">
    <location>
        <begin position="1148"/>
        <end position="1161"/>
    </location>
</feature>
<accession>A0AAD8E8C2</accession>
<comment type="caution">
    <text evidence="2">The sequence shown here is derived from an EMBL/GenBank/DDBJ whole genome shotgun (WGS) entry which is preliminary data.</text>
</comment>
<feature type="region of interest" description="Disordered" evidence="1">
    <location>
        <begin position="1023"/>
        <end position="1079"/>
    </location>
</feature>
<feature type="compositionally biased region" description="Polar residues" evidence="1">
    <location>
        <begin position="660"/>
        <end position="671"/>
    </location>
</feature>
<feature type="non-terminal residue" evidence="2">
    <location>
        <position position="1177"/>
    </location>
</feature>
<reference evidence="2" key="2">
    <citation type="submission" date="2023-05" db="EMBL/GenBank/DDBJ databases">
        <authorList>
            <person name="Fouks B."/>
        </authorList>
    </citation>
    <scope>NUCLEOTIDE SEQUENCE</scope>
    <source>
        <strain evidence="2">Stay&amp;Tobe</strain>
        <tissue evidence="2">Testes</tissue>
    </source>
</reference>
<feature type="region of interest" description="Disordered" evidence="1">
    <location>
        <begin position="974"/>
        <end position="999"/>
    </location>
</feature>
<organism evidence="2 3">
    <name type="scientific">Diploptera punctata</name>
    <name type="common">Pacific beetle cockroach</name>
    <dbReference type="NCBI Taxonomy" id="6984"/>
    <lineage>
        <taxon>Eukaryota</taxon>
        <taxon>Metazoa</taxon>
        <taxon>Ecdysozoa</taxon>
        <taxon>Arthropoda</taxon>
        <taxon>Hexapoda</taxon>
        <taxon>Insecta</taxon>
        <taxon>Pterygota</taxon>
        <taxon>Neoptera</taxon>
        <taxon>Polyneoptera</taxon>
        <taxon>Dictyoptera</taxon>
        <taxon>Blattodea</taxon>
        <taxon>Blaberoidea</taxon>
        <taxon>Blaberidae</taxon>
        <taxon>Diplopterinae</taxon>
        <taxon>Diploptera</taxon>
    </lineage>
</organism>
<proteinExistence type="predicted"/>
<feature type="region of interest" description="Disordered" evidence="1">
    <location>
        <begin position="277"/>
        <end position="316"/>
    </location>
</feature>
<feature type="region of interest" description="Disordered" evidence="1">
    <location>
        <begin position="700"/>
        <end position="727"/>
    </location>
</feature>
<evidence type="ECO:0000256" key="1">
    <source>
        <dbReference type="SAM" id="MobiDB-lite"/>
    </source>
</evidence>
<feature type="region of interest" description="Disordered" evidence="1">
    <location>
        <begin position="848"/>
        <end position="881"/>
    </location>
</feature>
<feature type="region of interest" description="Disordered" evidence="1">
    <location>
        <begin position="337"/>
        <end position="357"/>
    </location>
</feature>
<feature type="compositionally biased region" description="Low complexity" evidence="1">
    <location>
        <begin position="974"/>
        <end position="985"/>
    </location>
</feature>
<evidence type="ECO:0000313" key="2">
    <source>
        <dbReference type="EMBL" id="KAJ9580661.1"/>
    </source>
</evidence>
<dbReference type="AlphaFoldDB" id="A0AAD8E8C2"/>
<name>A0AAD8E8C2_DIPPU</name>
<feature type="compositionally biased region" description="Basic and acidic residues" evidence="1">
    <location>
        <begin position="1135"/>
        <end position="1147"/>
    </location>
</feature>
<feature type="compositionally biased region" description="Basic and acidic residues" evidence="1">
    <location>
        <begin position="857"/>
        <end position="867"/>
    </location>
</feature>
<feature type="compositionally biased region" description="Polar residues" evidence="1">
    <location>
        <begin position="338"/>
        <end position="355"/>
    </location>
</feature>
<dbReference type="Proteomes" id="UP001233999">
    <property type="component" value="Unassembled WGS sequence"/>
</dbReference>
<feature type="region of interest" description="Disordered" evidence="1">
    <location>
        <begin position="651"/>
        <end position="671"/>
    </location>
</feature>
<sequence>NFFRYFNFEYEPLMYNIGKGNFNRFIKHRGMTEEISTARTAVANSPGSDCNSNHTSKIVLPVERNSETTASYISNASSQDVDFIQDNSDYQWFLDYGYRDGSSATHQSLHQHTSVLSSLTASYGCDDLSYYDDMAKNLDANLAEVDMENFRTEDIHSILTTLPAMCCGEIQSERQGEMFASVSGSMMAKFDFDSSISPHTSSQGGESAGSTDTMSICKSELLFSPVKECPLPSTNFSVDSLDCDLLTEHDIMLTCQANKDNYTIAFEGSMTLYSEDSDYHDTGESEATTSGSNNWPSAHLMRPSSAKGRGGSHALDTSMARSDSVFTTWSKLKKRSSEVQLTRHPSGNNNTTYSEGTGIPNFQPVDATALKSQSMPNLSRQQRRCLLASMSSKLSSAMSSSMESEPRIRVGGCVKLFDVQNHHNGNCLLSVHSETNSSMDGASVCSGGGNVSGRKQPNFSLVKLFMKQKSVSNEGMCYAMDQSSASECWPPSNNSQSEGESDSYNQDSMRQRFFQMNNNVVHAREHENNACGCLNDCHCKIQDNGNNSTENVNDIKTTVTNPVLEATSNWIHADDIATECFEDSLVEPCRKEDSYIHKHHELIEEEEEEEEDEEEEDEEHESERSESVEQLSGSISKIEESNADLEANSYMSDQQEDQCSHSSQNIKPKLSNSVTKKFTMFNVNNNNSIERDDLQVLGRQRGQSQGTQTKKLGSFSSSGGSISNCSLSEETEHPRLKVFGSPGTIATTKNTSTQVPVHLMHRSIQTSEYADIKLLKAHPFKLLETKNGASLVKIILPNLPEKDKPGDDTKRPVYVFYPNYTLPDLQFLREKQKELDVTKVFLMPQKFTPPNFNESHQMNHESSDEASKPTPRTGKSRRPFSCSDVEALRKKGFSHIRDWDSLTFLLPQECRQILAEVPEIVHYMKGKDEIPRPLFCVSPPVNTSGKTVRTASCNCSSFEGKTVHSTCNLGTNVSVSSSTATQPSSGYRGSSTILSDSSSNHNATNCNPLFVYHYDSTSSESTVMLKQQKSTPFVPKRSLSNPEETKRSVPMKQDMSTPPRPPLPRGILRKSLEGNNSSRINNYNCKAHKNSANNKRYSMFELGSGLDVCKENKRKSFHDADLLTYARRGPTSCKVTEEAKSRVHPEKDVDELEDEYDDEGVDAGTDSSLEEVLQGFQ</sequence>
<feature type="compositionally biased region" description="Polar residues" evidence="1">
    <location>
        <begin position="987"/>
        <end position="999"/>
    </location>
</feature>
<protein>
    <submittedName>
        <fullName evidence="2">Uncharacterized protein</fullName>
    </submittedName>
</protein>
<feature type="non-terminal residue" evidence="2">
    <location>
        <position position="1"/>
    </location>
</feature>
<feature type="region of interest" description="Disordered" evidence="1">
    <location>
        <begin position="1133"/>
        <end position="1177"/>
    </location>
</feature>